<reference evidence="8" key="1">
    <citation type="journal article" date="2014" name="Int. J. Syst. Evol. Microbiol.">
        <title>Complete genome sequence of Corynebacterium casei LMG S-19264T (=DSM 44701T), isolated from a smear-ripened cheese.</title>
        <authorList>
            <consortium name="US DOE Joint Genome Institute (JGI-PGF)"/>
            <person name="Walter F."/>
            <person name="Albersmeier A."/>
            <person name="Kalinowski J."/>
            <person name="Ruckert C."/>
        </authorList>
    </citation>
    <scope>NUCLEOTIDE SEQUENCE</scope>
    <source>
        <strain evidence="8">CGMCC 4.7308</strain>
    </source>
</reference>
<dbReference type="Proteomes" id="UP000655208">
    <property type="component" value="Unassembled WGS sequence"/>
</dbReference>
<dbReference type="Pfam" id="PF03279">
    <property type="entry name" value="Lip_A_acyltrans"/>
    <property type="match status" value="1"/>
</dbReference>
<keyword evidence="3" id="KW-0997">Cell inner membrane</keyword>
<proteinExistence type="predicted"/>
<evidence type="ECO:0000313" key="8">
    <source>
        <dbReference type="EMBL" id="GGM14040.1"/>
    </source>
</evidence>
<comment type="subcellular location">
    <subcellularLocation>
        <location evidence="1">Cell inner membrane</location>
    </subcellularLocation>
</comment>
<evidence type="ECO:0000256" key="3">
    <source>
        <dbReference type="ARBA" id="ARBA00022519"/>
    </source>
</evidence>
<feature type="region of interest" description="Disordered" evidence="7">
    <location>
        <begin position="1"/>
        <end position="21"/>
    </location>
</feature>
<reference evidence="8" key="2">
    <citation type="submission" date="2020-09" db="EMBL/GenBank/DDBJ databases">
        <authorList>
            <person name="Sun Q."/>
            <person name="Zhou Y."/>
        </authorList>
    </citation>
    <scope>NUCLEOTIDE SEQUENCE</scope>
    <source>
        <strain evidence="8">CGMCC 4.7308</strain>
    </source>
</reference>
<name>A0A917WMB2_9ACTN</name>
<evidence type="ECO:0000256" key="5">
    <source>
        <dbReference type="ARBA" id="ARBA00023136"/>
    </source>
</evidence>
<dbReference type="GO" id="GO:0009247">
    <property type="term" value="P:glycolipid biosynthetic process"/>
    <property type="evidence" value="ECO:0007669"/>
    <property type="project" value="UniProtKB-ARBA"/>
</dbReference>
<keyword evidence="5" id="KW-0472">Membrane</keyword>
<evidence type="ECO:0000256" key="6">
    <source>
        <dbReference type="ARBA" id="ARBA00023315"/>
    </source>
</evidence>
<dbReference type="PANTHER" id="PTHR30606:SF10">
    <property type="entry name" value="PHOSPHATIDYLINOSITOL MANNOSIDE ACYLTRANSFERASE"/>
    <property type="match status" value="1"/>
</dbReference>
<evidence type="ECO:0000256" key="2">
    <source>
        <dbReference type="ARBA" id="ARBA00022475"/>
    </source>
</evidence>
<dbReference type="EMBL" id="BMNA01000012">
    <property type="protein sequence ID" value="GGM14040.1"/>
    <property type="molecule type" value="Genomic_DNA"/>
</dbReference>
<dbReference type="GO" id="GO:0005886">
    <property type="term" value="C:plasma membrane"/>
    <property type="evidence" value="ECO:0007669"/>
    <property type="project" value="UniProtKB-SubCell"/>
</dbReference>
<comment type="caution">
    <text evidence="8">The sequence shown here is derived from an EMBL/GenBank/DDBJ whole genome shotgun (WGS) entry which is preliminary data.</text>
</comment>
<evidence type="ECO:0000256" key="4">
    <source>
        <dbReference type="ARBA" id="ARBA00022679"/>
    </source>
</evidence>
<dbReference type="CDD" id="cd07984">
    <property type="entry name" value="LPLAT_LABLAT-like"/>
    <property type="match status" value="1"/>
</dbReference>
<organism evidence="8 9">
    <name type="scientific">Nakamurella endophytica</name>
    <dbReference type="NCBI Taxonomy" id="1748367"/>
    <lineage>
        <taxon>Bacteria</taxon>
        <taxon>Bacillati</taxon>
        <taxon>Actinomycetota</taxon>
        <taxon>Actinomycetes</taxon>
        <taxon>Nakamurellales</taxon>
        <taxon>Nakamurellaceae</taxon>
        <taxon>Nakamurella</taxon>
    </lineage>
</organism>
<keyword evidence="9" id="KW-1185">Reference proteome</keyword>
<protein>
    <submittedName>
        <fullName evidence="8">Lipid A biosynthesis lauroyl acyltransferase</fullName>
    </submittedName>
</protein>
<keyword evidence="4" id="KW-0808">Transferase</keyword>
<keyword evidence="2" id="KW-1003">Cell membrane</keyword>
<dbReference type="NCBIfam" id="NF005919">
    <property type="entry name" value="PRK07920.1"/>
    <property type="match status" value="1"/>
</dbReference>
<dbReference type="AlphaFoldDB" id="A0A917WMB2"/>
<dbReference type="InterPro" id="IPR004960">
    <property type="entry name" value="LipA_acyltrans"/>
</dbReference>
<keyword evidence="6 8" id="KW-0012">Acyltransferase</keyword>
<evidence type="ECO:0000256" key="7">
    <source>
        <dbReference type="SAM" id="MobiDB-lite"/>
    </source>
</evidence>
<dbReference type="RefSeq" id="WP_188944236.1">
    <property type="nucleotide sequence ID" value="NZ_BMNA01000012.1"/>
</dbReference>
<gene>
    <name evidence="8" type="ORF">GCM10011594_37460</name>
</gene>
<dbReference type="GO" id="GO:0016746">
    <property type="term" value="F:acyltransferase activity"/>
    <property type="evidence" value="ECO:0007669"/>
    <property type="project" value="UniProtKB-KW"/>
</dbReference>
<evidence type="ECO:0000313" key="9">
    <source>
        <dbReference type="Proteomes" id="UP000655208"/>
    </source>
</evidence>
<accession>A0A917WMB2</accession>
<evidence type="ECO:0000256" key="1">
    <source>
        <dbReference type="ARBA" id="ARBA00004533"/>
    </source>
</evidence>
<sequence>MTVPGPAGPDPATRDLPSSSPRAAARLAEAAIGVGYRAAWAGVRVLPEPVTRRAADLLADSAYRRRGPAVVRLARNLRRVLDGRAAALAAAPAADPAAASRGALPGAATPAELAEVVRAGLRSYARYWLETFRLPAMDHAEVADRALAGTEGLEHLTAARDAGRGIVLALPHSGNWDIAGLMLARMYGSLTSVAERLRPESLYDAFVRYRESLGMEILPLTGGPSASQALKDRLRAGGIVCLLADRDLSAAGIPVRFFGAQTRMPAGPAMLGALTGADVLPVHLSYTPGGWRQVVRPPLRLPGTRLAEQVRGGTQLLADAFAQGIAEHPADWHMLQPLWLADLDPARRPASRPGTGPGSPR</sequence>
<dbReference type="PANTHER" id="PTHR30606">
    <property type="entry name" value="LIPID A BIOSYNTHESIS LAUROYL ACYLTRANSFERASE"/>
    <property type="match status" value="1"/>
</dbReference>